<dbReference type="AlphaFoldDB" id="A0A7W7LDV6"/>
<dbReference type="EMBL" id="JACHJG010000009">
    <property type="protein sequence ID" value="MBB4888398.1"/>
    <property type="molecule type" value="Genomic_DNA"/>
</dbReference>
<organism evidence="4 5">
    <name type="scientific">Streptomyces netropsis</name>
    <name type="common">Streptoverticillium netropsis</name>
    <dbReference type="NCBI Taxonomy" id="55404"/>
    <lineage>
        <taxon>Bacteria</taxon>
        <taxon>Bacillati</taxon>
        <taxon>Actinomycetota</taxon>
        <taxon>Actinomycetes</taxon>
        <taxon>Kitasatosporales</taxon>
        <taxon>Streptomycetaceae</taxon>
        <taxon>Streptomyces</taxon>
    </lineage>
</organism>
<dbReference type="InterPro" id="IPR001680">
    <property type="entry name" value="WD40_rpt"/>
</dbReference>
<evidence type="ECO:0000313" key="4">
    <source>
        <dbReference type="EMBL" id="MBB4888398.1"/>
    </source>
</evidence>
<evidence type="ECO:0000256" key="3">
    <source>
        <dbReference type="PROSITE-ProRule" id="PRU00221"/>
    </source>
</evidence>
<reference evidence="4 5" key="1">
    <citation type="submission" date="2020-08" db="EMBL/GenBank/DDBJ databases">
        <title>Genomic Encyclopedia of Type Strains, Phase III (KMG-III): the genomes of soil and plant-associated and newly described type strains.</title>
        <authorList>
            <person name="Whitman W."/>
        </authorList>
    </citation>
    <scope>NUCLEOTIDE SEQUENCE [LARGE SCALE GENOMIC DNA]</scope>
    <source>
        <strain evidence="4 5">CECT 3265</strain>
    </source>
</reference>
<dbReference type="SMART" id="SM00320">
    <property type="entry name" value="WD40"/>
    <property type="match status" value="10"/>
</dbReference>
<dbReference type="PANTHER" id="PTHR22847:SF637">
    <property type="entry name" value="WD REPEAT DOMAIN 5B"/>
    <property type="match status" value="1"/>
</dbReference>
<dbReference type="InterPro" id="IPR019775">
    <property type="entry name" value="WD40_repeat_CS"/>
</dbReference>
<dbReference type="PROSITE" id="PS50082">
    <property type="entry name" value="WD_REPEATS_2"/>
    <property type="match status" value="3"/>
</dbReference>
<keyword evidence="5" id="KW-1185">Reference proteome</keyword>
<evidence type="ECO:0000256" key="1">
    <source>
        <dbReference type="ARBA" id="ARBA00022574"/>
    </source>
</evidence>
<evidence type="ECO:0000313" key="5">
    <source>
        <dbReference type="Proteomes" id="UP000556436"/>
    </source>
</evidence>
<dbReference type="InterPro" id="IPR036322">
    <property type="entry name" value="WD40_repeat_dom_sf"/>
</dbReference>
<feature type="repeat" description="WD" evidence="3">
    <location>
        <begin position="10"/>
        <end position="51"/>
    </location>
</feature>
<dbReference type="SUPFAM" id="SSF50978">
    <property type="entry name" value="WD40 repeat-like"/>
    <property type="match status" value="1"/>
</dbReference>
<dbReference type="RefSeq" id="WP_184735981.1">
    <property type="nucleotide sequence ID" value="NZ_BMRW01000007.1"/>
</dbReference>
<comment type="caution">
    <text evidence="4">The sequence shown here is derived from an EMBL/GenBank/DDBJ whole genome shotgun (WGS) entry which is preliminary data.</text>
</comment>
<dbReference type="PANTHER" id="PTHR22847">
    <property type="entry name" value="WD40 REPEAT PROTEIN"/>
    <property type="match status" value="1"/>
</dbReference>
<dbReference type="PRINTS" id="PR00320">
    <property type="entry name" value="GPROTEINBRPT"/>
</dbReference>
<dbReference type="PROSITE" id="PS00678">
    <property type="entry name" value="WD_REPEATS_1"/>
    <property type="match status" value="2"/>
</dbReference>
<accession>A0A7W7LDV6</accession>
<name>A0A7W7LDV6_STRNE</name>
<dbReference type="InterPro" id="IPR015943">
    <property type="entry name" value="WD40/YVTN_repeat-like_dom_sf"/>
</dbReference>
<dbReference type="InterPro" id="IPR011047">
    <property type="entry name" value="Quinoprotein_ADH-like_sf"/>
</dbReference>
<keyword evidence="2" id="KW-0677">Repeat</keyword>
<dbReference type="PROSITE" id="PS50294">
    <property type="entry name" value="WD_REPEATS_REGION"/>
    <property type="match status" value="3"/>
</dbReference>
<dbReference type="InterPro" id="IPR020472">
    <property type="entry name" value="WD40_PAC1"/>
</dbReference>
<dbReference type="Gene3D" id="2.130.10.10">
    <property type="entry name" value="YVTN repeat-like/Quinoprotein amine dehydrogenase"/>
    <property type="match status" value="3"/>
</dbReference>
<evidence type="ECO:0000256" key="2">
    <source>
        <dbReference type="ARBA" id="ARBA00022737"/>
    </source>
</evidence>
<dbReference type="Pfam" id="PF00400">
    <property type="entry name" value="WD40"/>
    <property type="match status" value="3"/>
</dbReference>
<sequence>MRSIDLGTPGAGHAAPVTHVAWHRENPRLATASYDGTVGVWDVTGGTVRRIRALRHRRLVNCAAWNPLRRDVLATASADKTVAVWDLADDGPSPARLLARHTDDVNSVAWLPDGARLACVSEDGRATLWDAEEGRFLATLTAHTAHCMAVDVSHRGTIATVGEDGLVSLITPDSGARDARRQYETSVEGCAWSPSGSALAVARDDGYVDVLDEALDVVLSVRVCESATRSVAWAQDGAALVVGAYDGHVHFLRAADGGRLGRYENARAWPRSVAVGHAMVAVGSFSGAPLLLDAGSRRGLGDTEAPTHGVNALAVTGERLAMGCDSGLVVDMDIAPALAGGLPSMRTVRYGEGPVLSLAARPDGLCAGTYSGHVVCRSGERVTSLALGGPVTSLAPHGTSVVAGTYNGDIVELDGTRAVLGRRRRAHDGSVKSLAPLDPSAFLSAATDHTVMAGTVTERTRLWRHGNLVNAVASLDGTVAASASRDHTVRVGTLERRAGAWRVRRSWTLLGADESVKAVGLLGPASAPVVLAGSYDFSLRVWRLGPGGGDLTSGDVLHEFDQAVSCITRIDRDTAAVAGWDGRLLLVSVAGGRPEVVAGFDIASSVGREKARRWQP</sequence>
<proteinExistence type="predicted"/>
<keyword evidence="1 3" id="KW-0853">WD repeat</keyword>
<gene>
    <name evidence="4" type="ORF">FHS38_004467</name>
</gene>
<dbReference type="Proteomes" id="UP000556436">
    <property type="component" value="Unassembled WGS sequence"/>
</dbReference>
<protein>
    <submittedName>
        <fullName evidence="4">WD40 repeat protein</fullName>
    </submittedName>
</protein>
<feature type="repeat" description="WD" evidence="3">
    <location>
        <begin position="98"/>
        <end position="139"/>
    </location>
</feature>
<dbReference type="SUPFAM" id="SSF50998">
    <property type="entry name" value="Quinoprotein alcohol dehydrogenase-like"/>
    <property type="match status" value="1"/>
</dbReference>
<feature type="repeat" description="WD" evidence="3">
    <location>
        <begin position="53"/>
        <end position="87"/>
    </location>
</feature>